<dbReference type="GO" id="GO:0005634">
    <property type="term" value="C:nucleus"/>
    <property type="evidence" value="ECO:0007669"/>
    <property type="project" value="UniProtKB-SubCell"/>
</dbReference>
<keyword evidence="4" id="KW-0804">Transcription</keyword>
<dbReference type="SUPFAM" id="SSF101936">
    <property type="entry name" value="DNA-binding pseudobarrel domain"/>
    <property type="match status" value="1"/>
</dbReference>
<name>A0ABD1AKY3_CARAN</name>
<dbReference type="GO" id="GO:0003677">
    <property type="term" value="F:DNA binding"/>
    <property type="evidence" value="ECO:0007669"/>
    <property type="project" value="UniProtKB-KW"/>
</dbReference>
<organism evidence="6 7">
    <name type="scientific">Cardamine amara subsp. amara</name>
    <dbReference type="NCBI Taxonomy" id="228776"/>
    <lineage>
        <taxon>Eukaryota</taxon>
        <taxon>Viridiplantae</taxon>
        <taxon>Streptophyta</taxon>
        <taxon>Embryophyta</taxon>
        <taxon>Tracheophyta</taxon>
        <taxon>Spermatophyta</taxon>
        <taxon>Magnoliopsida</taxon>
        <taxon>eudicotyledons</taxon>
        <taxon>Gunneridae</taxon>
        <taxon>Pentapetalae</taxon>
        <taxon>rosids</taxon>
        <taxon>malvids</taxon>
        <taxon>Brassicales</taxon>
        <taxon>Brassicaceae</taxon>
        <taxon>Cardamineae</taxon>
        <taxon>Cardamine</taxon>
    </lineage>
</organism>
<keyword evidence="5" id="KW-0539">Nucleus</keyword>
<evidence type="ECO:0000256" key="2">
    <source>
        <dbReference type="ARBA" id="ARBA00023015"/>
    </source>
</evidence>
<sequence length="120" mass="13552">MQQSEPTSLNTALVEPVTQMVDSFVKILKASDSSTHGGFCVLRKHATECLPLPVNSFIVHLHFPDFVLSYPEFFLLSYDSYFSILRICMKQPIPNQELVAKDLAIKNTSELNQLSNLHLL</sequence>
<keyword evidence="3" id="KW-0238">DNA-binding</keyword>
<evidence type="ECO:0000313" key="7">
    <source>
        <dbReference type="Proteomes" id="UP001558713"/>
    </source>
</evidence>
<dbReference type="PANTHER" id="PTHR31384">
    <property type="entry name" value="AUXIN RESPONSE FACTOR 4-RELATED"/>
    <property type="match status" value="1"/>
</dbReference>
<proteinExistence type="predicted"/>
<gene>
    <name evidence="6" type="ORF">V5N11_032226</name>
</gene>
<comment type="subcellular location">
    <subcellularLocation>
        <location evidence="1">Nucleus</location>
    </subcellularLocation>
</comment>
<dbReference type="InterPro" id="IPR044835">
    <property type="entry name" value="ARF_plant"/>
</dbReference>
<evidence type="ECO:0000256" key="1">
    <source>
        <dbReference type="ARBA" id="ARBA00004123"/>
    </source>
</evidence>
<protein>
    <submittedName>
        <fullName evidence="6">Auxin response factor 11</fullName>
    </submittedName>
</protein>
<comment type="caution">
    <text evidence="6">The sequence shown here is derived from an EMBL/GenBank/DDBJ whole genome shotgun (WGS) entry which is preliminary data.</text>
</comment>
<keyword evidence="2" id="KW-0805">Transcription regulation</keyword>
<dbReference type="AlphaFoldDB" id="A0ABD1AKY3"/>
<evidence type="ECO:0000256" key="5">
    <source>
        <dbReference type="ARBA" id="ARBA00023242"/>
    </source>
</evidence>
<dbReference type="PANTHER" id="PTHR31384:SF8">
    <property type="entry name" value="AUXIN RESPONSE FACTOR 11"/>
    <property type="match status" value="1"/>
</dbReference>
<accession>A0ABD1AKY3</accession>
<dbReference type="Gene3D" id="2.40.330.10">
    <property type="entry name" value="DNA-binding pseudobarrel domain"/>
    <property type="match status" value="1"/>
</dbReference>
<dbReference type="InterPro" id="IPR015300">
    <property type="entry name" value="DNA-bd_pseudobarrel_sf"/>
</dbReference>
<keyword evidence="7" id="KW-1185">Reference proteome</keyword>
<evidence type="ECO:0000313" key="6">
    <source>
        <dbReference type="EMBL" id="KAL1200395.1"/>
    </source>
</evidence>
<reference evidence="6 7" key="1">
    <citation type="submission" date="2024-04" db="EMBL/GenBank/DDBJ databases">
        <title>Genome assembly C_amara_ONT_v2.</title>
        <authorList>
            <person name="Yant L."/>
            <person name="Moore C."/>
            <person name="Slenker M."/>
        </authorList>
    </citation>
    <scope>NUCLEOTIDE SEQUENCE [LARGE SCALE GENOMIC DNA]</scope>
    <source>
        <tissue evidence="6">Leaf</tissue>
    </source>
</reference>
<dbReference type="Proteomes" id="UP001558713">
    <property type="component" value="Unassembled WGS sequence"/>
</dbReference>
<evidence type="ECO:0000256" key="3">
    <source>
        <dbReference type="ARBA" id="ARBA00023125"/>
    </source>
</evidence>
<evidence type="ECO:0000256" key="4">
    <source>
        <dbReference type="ARBA" id="ARBA00023163"/>
    </source>
</evidence>
<dbReference type="EMBL" id="JBANAX010000620">
    <property type="protein sequence ID" value="KAL1200395.1"/>
    <property type="molecule type" value="Genomic_DNA"/>
</dbReference>